<name>A0AAV2RMZ1_MEGNR</name>
<dbReference type="EMBL" id="CAXKWB010026801">
    <property type="protein sequence ID" value="CAL4130610.1"/>
    <property type="molecule type" value="Genomic_DNA"/>
</dbReference>
<feature type="region of interest" description="Disordered" evidence="1">
    <location>
        <begin position="1"/>
        <end position="32"/>
    </location>
</feature>
<keyword evidence="3" id="KW-1185">Reference proteome</keyword>
<gene>
    <name evidence="2" type="ORF">MNOR_LOCUS26607</name>
</gene>
<protein>
    <recommendedName>
        <fullName evidence="4">Prolactin receptor</fullName>
    </recommendedName>
</protein>
<proteinExistence type="predicted"/>
<feature type="non-terminal residue" evidence="2">
    <location>
        <position position="131"/>
    </location>
</feature>
<feature type="compositionally biased region" description="Polar residues" evidence="1">
    <location>
        <begin position="119"/>
        <end position="131"/>
    </location>
</feature>
<evidence type="ECO:0008006" key="4">
    <source>
        <dbReference type="Google" id="ProtNLM"/>
    </source>
</evidence>
<evidence type="ECO:0000313" key="2">
    <source>
        <dbReference type="EMBL" id="CAL4130610.1"/>
    </source>
</evidence>
<dbReference type="AlphaFoldDB" id="A0AAV2RMZ1"/>
<dbReference type="Proteomes" id="UP001497623">
    <property type="component" value="Unassembled WGS sequence"/>
</dbReference>
<sequence length="131" mass="13814">HTSSSAFPNPGVTTSNTEATTGNPDVTPVTSGDTTHLWLTEATTGNPAVTPGTSGNTTHLWIIEPRLMNATPPQVLDDKKMKQPNICPNSVSVKKLKDQVDTDGKEISGKMRQSCGGEFTTSSGAINHPLN</sequence>
<comment type="caution">
    <text evidence="2">The sequence shown here is derived from an EMBL/GenBank/DDBJ whole genome shotgun (WGS) entry which is preliminary data.</text>
</comment>
<reference evidence="2 3" key="1">
    <citation type="submission" date="2024-05" db="EMBL/GenBank/DDBJ databases">
        <authorList>
            <person name="Wallberg A."/>
        </authorList>
    </citation>
    <scope>NUCLEOTIDE SEQUENCE [LARGE SCALE GENOMIC DNA]</scope>
</reference>
<evidence type="ECO:0000313" key="3">
    <source>
        <dbReference type="Proteomes" id="UP001497623"/>
    </source>
</evidence>
<organism evidence="2 3">
    <name type="scientific">Meganyctiphanes norvegica</name>
    <name type="common">Northern krill</name>
    <name type="synonym">Thysanopoda norvegica</name>
    <dbReference type="NCBI Taxonomy" id="48144"/>
    <lineage>
        <taxon>Eukaryota</taxon>
        <taxon>Metazoa</taxon>
        <taxon>Ecdysozoa</taxon>
        <taxon>Arthropoda</taxon>
        <taxon>Crustacea</taxon>
        <taxon>Multicrustacea</taxon>
        <taxon>Malacostraca</taxon>
        <taxon>Eumalacostraca</taxon>
        <taxon>Eucarida</taxon>
        <taxon>Euphausiacea</taxon>
        <taxon>Euphausiidae</taxon>
        <taxon>Meganyctiphanes</taxon>
    </lineage>
</organism>
<feature type="region of interest" description="Disordered" evidence="1">
    <location>
        <begin position="104"/>
        <end position="131"/>
    </location>
</feature>
<feature type="non-terminal residue" evidence="2">
    <location>
        <position position="1"/>
    </location>
</feature>
<accession>A0AAV2RMZ1</accession>
<evidence type="ECO:0000256" key="1">
    <source>
        <dbReference type="SAM" id="MobiDB-lite"/>
    </source>
</evidence>